<accession>A0A061RFD0</accession>
<evidence type="ECO:0000256" key="3">
    <source>
        <dbReference type="ARBA" id="ARBA00022946"/>
    </source>
</evidence>
<feature type="domain" description="Lipoyl-binding" evidence="5">
    <location>
        <begin position="57"/>
        <end position="133"/>
    </location>
</feature>
<dbReference type="InterPro" id="IPR000089">
    <property type="entry name" value="Biotin_lipoyl"/>
</dbReference>
<dbReference type="SUPFAM" id="SSF47005">
    <property type="entry name" value="Peripheral subunit-binding domain of 2-oxo acid dehydrogenase complex"/>
    <property type="match status" value="1"/>
</dbReference>
<dbReference type="InterPro" id="IPR003016">
    <property type="entry name" value="2-oxoA_DH_lipoyl-BS"/>
</dbReference>
<keyword evidence="7" id="KW-0808">Transferase</keyword>
<keyword evidence="3" id="KW-0809">Transit peptide</keyword>
<dbReference type="InterPro" id="IPR036625">
    <property type="entry name" value="E3-bd_dom_sf"/>
</dbReference>
<dbReference type="PANTHER" id="PTHR23151">
    <property type="entry name" value="DIHYDROLIPOAMIDE ACETYL/SUCCINYL-TRANSFERASE-RELATED"/>
    <property type="match status" value="1"/>
</dbReference>
<dbReference type="Pfam" id="PF02817">
    <property type="entry name" value="E3_binding"/>
    <property type="match status" value="1"/>
</dbReference>
<dbReference type="SUPFAM" id="SSF51230">
    <property type="entry name" value="Single hybrid motif"/>
    <property type="match status" value="1"/>
</dbReference>
<dbReference type="Gene3D" id="4.10.320.10">
    <property type="entry name" value="E3-binding domain"/>
    <property type="match status" value="1"/>
</dbReference>
<dbReference type="Pfam" id="PF00364">
    <property type="entry name" value="Biotin_lipoyl"/>
    <property type="match status" value="1"/>
</dbReference>
<dbReference type="InterPro" id="IPR004167">
    <property type="entry name" value="PSBD"/>
</dbReference>
<organism evidence="7">
    <name type="scientific">Tetraselmis sp. GSL018</name>
    <dbReference type="NCBI Taxonomy" id="582737"/>
    <lineage>
        <taxon>Eukaryota</taxon>
        <taxon>Viridiplantae</taxon>
        <taxon>Chlorophyta</taxon>
        <taxon>core chlorophytes</taxon>
        <taxon>Chlorodendrophyceae</taxon>
        <taxon>Chlorodendrales</taxon>
        <taxon>Chlorodendraceae</taxon>
        <taxon>Tetraselmis</taxon>
    </lineage>
</organism>
<keyword evidence="2" id="KW-0450">Lipoyl</keyword>
<feature type="domain" description="Peripheral subunit-binding (PSBD)" evidence="6">
    <location>
        <begin position="187"/>
        <end position="224"/>
    </location>
</feature>
<evidence type="ECO:0000256" key="4">
    <source>
        <dbReference type="SAM" id="MobiDB-lite"/>
    </source>
</evidence>
<dbReference type="GO" id="GO:0045254">
    <property type="term" value="C:pyruvate dehydrogenase complex"/>
    <property type="evidence" value="ECO:0007669"/>
    <property type="project" value="InterPro"/>
</dbReference>
<dbReference type="CDD" id="cd06849">
    <property type="entry name" value="lipoyl_domain"/>
    <property type="match status" value="1"/>
</dbReference>
<dbReference type="AlphaFoldDB" id="A0A061RFD0"/>
<sequence>MTQLMPSNLLRLSKSLSSGGVLLYRTGNRSHENSARTPWLWFLHHLSERSFSSFPPYTELTFPSLSPTMTHGNLSKWHKKEGEEVGPGEPLADIETDKATMVFENQDEGFIAKILVPEGARDVEVGTPVALLVDDAESVPKFASFVAGAKAGSAAGSEAAGSTGDPQPAKSGGGAEADLGDLAWSDRLGPAARSILASAGVPPSGVTGTGPRGVVTKWDALQAIAASAAGREAEPAG</sequence>
<reference evidence="7" key="1">
    <citation type="submission" date="2014-05" db="EMBL/GenBank/DDBJ databases">
        <title>The transcriptome of the halophilic microalga Tetraselmis sp. GSL018 isolated from the Great Salt Lake, Utah.</title>
        <authorList>
            <person name="Jinkerson R.E."/>
            <person name="D'Adamo S."/>
            <person name="Posewitz M.C."/>
        </authorList>
    </citation>
    <scope>NUCLEOTIDE SEQUENCE</scope>
    <source>
        <strain evidence="7">GSL018</strain>
    </source>
</reference>
<gene>
    <name evidence="7" type="ORF">TSPGSL018_3691</name>
</gene>
<dbReference type="PROSITE" id="PS50968">
    <property type="entry name" value="BIOTINYL_LIPOYL"/>
    <property type="match status" value="1"/>
</dbReference>
<dbReference type="InterPro" id="IPR045257">
    <property type="entry name" value="E2/Pdx1"/>
</dbReference>
<evidence type="ECO:0000256" key="1">
    <source>
        <dbReference type="ARBA" id="ARBA00007317"/>
    </source>
</evidence>
<dbReference type="GO" id="GO:0006086">
    <property type="term" value="P:pyruvate decarboxylation to acetyl-CoA"/>
    <property type="evidence" value="ECO:0007669"/>
    <property type="project" value="InterPro"/>
</dbReference>
<dbReference type="GO" id="GO:0016746">
    <property type="term" value="F:acyltransferase activity"/>
    <property type="evidence" value="ECO:0007669"/>
    <property type="project" value="InterPro"/>
</dbReference>
<comment type="similarity">
    <text evidence="1">Belongs to the 2-oxoacid dehydrogenase family.</text>
</comment>
<evidence type="ECO:0000256" key="2">
    <source>
        <dbReference type="ARBA" id="ARBA00022823"/>
    </source>
</evidence>
<dbReference type="PROSITE" id="PS51826">
    <property type="entry name" value="PSBD"/>
    <property type="match status" value="1"/>
</dbReference>
<protein>
    <submittedName>
        <fullName evidence="7">Dihydrolipoyllysine-residue acetyltransferase component of pyruvate dehydrogenase mitochondrial</fullName>
    </submittedName>
</protein>
<dbReference type="InterPro" id="IPR011053">
    <property type="entry name" value="Single_hybrid_motif"/>
</dbReference>
<feature type="non-terminal residue" evidence="7">
    <location>
        <position position="237"/>
    </location>
</feature>
<keyword evidence="7" id="KW-0670">Pyruvate</keyword>
<evidence type="ECO:0000313" key="7">
    <source>
        <dbReference type="EMBL" id="JAC70648.1"/>
    </source>
</evidence>
<dbReference type="Gene3D" id="2.40.50.100">
    <property type="match status" value="1"/>
</dbReference>
<dbReference type="GO" id="GO:0005739">
    <property type="term" value="C:mitochondrion"/>
    <property type="evidence" value="ECO:0007669"/>
    <property type="project" value="TreeGrafter"/>
</dbReference>
<dbReference type="EMBL" id="GBEZ01015524">
    <property type="protein sequence ID" value="JAC70648.1"/>
    <property type="molecule type" value="Transcribed_RNA"/>
</dbReference>
<proteinExistence type="inferred from homology"/>
<evidence type="ECO:0000259" key="6">
    <source>
        <dbReference type="PROSITE" id="PS51826"/>
    </source>
</evidence>
<feature type="region of interest" description="Disordered" evidence="4">
    <location>
        <begin position="155"/>
        <end position="180"/>
    </location>
</feature>
<evidence type="ECO:0000259" key="5">
    <source>
        <dbReference type="PROSITE" id="PS50968"/>
    </source>
</evidence>
<dbReference type="PANTHER" id="PTHR23151:SF90">
    <property type="entry name" value="DIHYDROLIPOYLLYSINE-RESIDUE ACETYLTRANSFERASE COMPONENT OF PYRUVATE DEHYDROGENASE COMPLEX, MITOCHONDRIAL-RELATED"/>
    <property type="match status" value="1"/>
</dbReference>
<name>A0A061RFD0_9CHLO</name>
<dbReference type="PROSITE" id="PS00189">
    <property type="entry name" value="LIPOYL"/>
    <property type="match status" value="1"/>
</dbReference>
<dbReference type="FunFam" id="2.40.50.100:FF:000010">
    <property type="entry name" value="Acetyltransferase component of pyruvate dehydrogenase complex"/>
    <property type="match status" value="1"/>
</dbReference>